<proteinExistence type="predicted"/>
<dbReference type="Proteomes" id="UP000183945">
    <property type="component" value="Unassembled WGS sequence"/>
</dbReference>
<evidence type="ECO:0000256" key="1">
    <source>
        <dbReference type="SAM" id="MobiDB-lite"/>
    </source>
</evidence>
<evidence type="ECO:0000313" key="3">
    <source>
        <dbReference type="Proteomes" id="UP000183945"/>
    </source>
</evidence>
<sequence>MGLSKDYEYSQADLDNRANQLNPEHDEYQGKD</sequence>
<gene>
    <name evidence="2" type="ORF">SAMN05444483_105179</name>
</gene>
<reference evidence="3" key="1">
    <citation type="submission" date="2016-11" db="EMBL/GenBank/DDBJ databases">
        <authorList>
            <person name="Varghese N."/>
            <person name="Submissions S."/>
        </authorList>
    </citation>
    <scope>NUCLEOTIDE SEQUENCE [LARGE SCALE GENOMIC DNA]</scope>
    <source>
        <strain evidence="3">DSM 24579</strain>
    </source>
</reference>
<name>A0A1M5HJS7_SALEC</name>
<keyword evidence="3" id="KW-1185">Reference proteome</keyword>
<protein>
    <submittedName>
        <fullName evidence="2">Uncharacterized protein</fullName>
    </submittedName>
</protein>
<dbReference type="EMBL" id="FQVT01000005">
    <property type="protein sequence ID" value="SHG16187.1"/>
    <property type="molecule type" value="Genomic_DNA"/>
</dbReference>
<feature type="compositionally biased region" description="Basic and acidic residues" evidence="1">
    <location>
        <begin position="23"/>
        <end position="32"/>
    </location>
</feature>
<dbReference type="AlphaFoldDB" id="A0A1M5HJS7"/>
<organism evidence="2 3">
    <name type="scientific">Salegentibacter echinorum</name>
    <dbReference type="NCBI Taxonomy" id="1073325"/>
    <lineage>
        <taxon>Bacteria</taxon>
        <taxon>Pseudomonadati</taxon>
        <taxon>Bacteroidota</taxon>
        <taxon>Flavobacteriia</taxon>
        <taxon>Flavobacteriales</taxon>
        <taxon>Flavobacteriaceae</taxon>
        <taxon>Salegentibacter</taxon>
    </lineage>
</organism>
<feature type="region of interest" description="Disordered" evidence="1">
    <location>
        <begin position="1"/>
        <end position="32"/>
    </location>
</feature>
<accession>A0A1M5HJS7</accession>
<evidence type="ECO:0000313" key="2">
    <source>
        <dbReference type="EMBL" id="SHG16187.1"/>
    </source>
</evidence>
<dbReference type="STRING" id="1073325.SAMN05444483_105179"/>